<accession>A0A132PS39</accession>
<evidence type="ECO:0000256" key="1">
    <source>
        <dbReference type="ARBA" id="ARBA00004236"/>
    </source>
</evidence>
<dbReference type="InterPro" id="IPR008693">
    <property type="entry name" value="MmpS"/>
</dbReference>
<dbReference type="Proteomes" id="UP000070612">
    <property type="component" value="Unassembled WGS sequence"/>
</dbReference>
<evidence type="ECO:0000313" key="7">
    <source>
        <dbReference type="EMBL" id="KWX25007.1"/>
    </source>
</evidence>
<dbReference type="PATRIC" id="fig|59750.3.peg.4418"/>
<dbReference type="EMBL" id="LGTW01000003">
    <property type="protein sequence ID" value="KWX25007.1"/>
    <property type="molecule type" value="Genomic_DNA"/>
</dbReference>
<reference evidence="7 8" key="1">
    <citation type="submission" date="2015-07" db="EMBL/GenBank/DDBJ databases">
        <title>A draft genome sequence of Mycobacterium wolinskyi.</title>
        <authorList>
            <person name="de Man T.J."/>
            <person name="Perry K.A."/>
            <person name="Coulliette A.D."/>
            <person name="Jensen B."/>
            <person name="Toney N.C."/>
            <person name="Limbago B.M."/>
            <person name="Noble-Wang J."/>
        </authorList>
    </citation>
    <scope>NUCLEOTIDE SEQUENCE [LARGE SCALE GENOMIC DNA]</scope>
    <source>
        <strain evidence="7 8">CDC_01</strain>
    </source>
</reference>
<evidence type="ECO:0000256" key="2">
    <source>
        <dbReference type="ARBA" id="ARBA00007531"/>
    </source>
</evidence>
<dbReference type="Gene3D" id="2.60.40.2880">
    <property type="entry name" value="MmpS1-5, C-terminal soluble domain"/>
    <property type="match status" value="1"/>
</dbReference>
<evidence type="ECO:0000256" key="3">
    <source>
        <dbReference type="ARBA" id="ARBA00022475"/>
    </source>
</evidence>
<keyword evidence="8" id="KW-1185">Reference proteome</keyword>
<keyword evidence="3" id="KW-1003">Cell membrane</keyword>
<gene>
    <name evidence="7" type="ORF">AFM11_06130</name>
</gene>
<dbReference type="GO" id="GO:0005886">
    <property type="term" value="C:plasma membrane"/>
    <property type="evidence" value="ECO:0007669"/>
    <property type="project" value="UniProtKB-SubCell"/>
</dbReference>
<name>A0A132PS39_9MYCO</name>
<dbReference type="InterPro" id="IPR038468">
    <property type="entry name" value="MmpS_C"/>
</dbReference>
<dbReference type="AlphaFoldDB" id="A0A132PS39"/>
<dbReference type="Pfam" id="PF05423">
    <property type="entry name" value="Mycobact_memb"/>
    <property type="match status" value="1"/>
</dbReference>
<evidence type="ECO:0000313" key="8">
    <source>
        <dbReference type="Proteomes" id="UP000070612"/>
    </source>
</evidence>
<keyword evidence="6" id="KW-0472">Membrane</keyword>
<keyword evidence="4" id="KW-0812">Transmembrane</keyword>
<organism evidence="7 8">
    <name type="scientific">Mycolicibacterium wolinskyi</name>
    <dbReference type="NCBI Taxonomy" id="59750"/>
    <lineage>
        <taxon>Bacteria</taxon>
        <taxon>Bacillati</taxon>
        <taxon>Actinomycetota</taxon>
        <taxon>Actinomycetes</taxon>
        <taxon>Mycobacteriales</taxon>
        <taxon>Mycobacteriaceae</taxon>
        <taxon>Mycolicibacterium</taxon>
    </lineage>
</organism>
<protein>
    <submittedName>
        <fullName evidence="7">Membrane protein</fullName>
    </submittedName>
</protein>
<evidence type="ECO:0000256" key="4">
    <source>
        <dbReference type="ARBA" id="ARBA00022692"/>
    </source>
</evidence>
<evidence type="ECO:0000256" key="5">
    <source>
        <dbReference type="ARBA" id="ARBA00022989"/>
    </source>
</evidence>
<comment type="similarity">
    <text evidence="2">Belongs to the MmpS family.</text>
</comment>
<proteinExistence type="inferred from homology"/>
<comment type="subcellular location">
    <subcellularLocation>
        <location evidence="1">Cell membrane</location>
    </subcellularLocation>
</comment>
<evidence type="ECO:0000256" key="6">
    <source>
        <dbReference type="ARBA" id="ARBA00023136"/>
    </source>
</evidence>
<keyword evidence="5" id="KW-1133">Transmembrane helix</keyword>
<comment type="caution">
    <text evidence="7">The sequence shown here is derived from an EMBL/GenBank/DDBJ whole genome shotgun (WGS) entry which is preliminary data.</text>
</comment>
<sequence>MVMAAVIAIGGFAVTKIRGIFGTQQLPTYAGSMSDDQKNVSDPKRVVYEIFGPPGAVADVNYIDDDGEPNQVDGVALPWSVEIVTNAPSMTGNVLAQGNSDFIGCRISSDGEVKDERTSHDVNAYIYCFAKSV</sequence>